<evidence type="ECO:0000256" key="1">
    <source>
        <dbReference type="SAM" id="MobiDB-lite"/>
    </source>
</evidence>
<evidence type="ECO:0000313" key="2">
    <source>
        <dbReference type="EMBL" id="CAB4135444.1"/>
    </source>
</evidence>
<dbReference type="EMBL" id="LR796855">
    <property type="protein sequence ID" value="CAB4170105.1"/>
    <property type="molecule type" value="Genomic_DNA"/>
</dbReference>
<gene>
    <name evidence="5" type="ORF">UFOVP1078_16</name>
    <name evidence="6" type="ORF">UFOVP1317_6</name>
    <name evidence="2" type="ORF">UFOVP289_27</name>
    <name evidence="3" type="ORF">UFOVP547_20</name>
    <name evidence="4" type="ORF">UFOVP900_49</name>
</gene>
<protein>
    <submittedName>
        <fullName evidence="6">Uncharacterized protein</fullName>
    </submittedName>
</protein>
<dbReference type="EMBL" id="LR796533">
    <property type="protein sequence ID" value="CAB4149972.1"/>
    <property type="molecule type" value="Genomic_DNA"/>
</dbReference>
<dbReference type="EMBL" id="LR796302">
    <property type="protein sequence ID" value="CAB4135444.1"/>
    <property type="molecule type" value="Genomic_DNA"/>
</dbReference>
<feature type="compositionally biased region" description="Polar residues" evidence="1">
    <location>
        <begin position="353"/>
        <end position="362"/>
    </location>
</feature>
<dbReference type="EMBL" id="LR797261">
    <property type="protein sequence ID" value="CAB4197338.1"/>
    <property type="molecule type" value="Genomic_DNA"/>
</dbReference>
<evidence type="ECO:0000313" key="3">
    <source>
        <dbReference type="EMBL" id="CAB4149972.1"/>
    </source>
</evidence>
<accession>A0A6J5RUQ3</accession>
<evidence type="ECO:0000313" key="4">
    <source>
        <dbReference type="EMBL" id="CAB4170105.1"/>
    </source>
</evidence>
<evidence type="ECO:0000313" key="5">
    <source>
        <dbReference type="EMBL" id="CAB4182643.1"/>
    </source>
</evidence>
<reference evidence="6" key="1">
    <citation type="submission" date="2020-05" db="EMBL/GenBank/DDBJ databases">
        <authorList>
            <person name="Chiriac C."/>
            <person name="Salcher M."/>
            <person name="Ghai R."/>
            <person name="Kavagutti S V."/>
        </authorList>
    </citation>
    <scope>NUCLEOTIDE SEQUENCE</scope>
</reference>
<name>A0A6J5RUQ3_9CAUD</name>
<feature type="region of interest" description="Disordered" evidence="1">
    <location>
        <begin position="322"/>
        <end position="391"/>
    </location>
</feature>
<sequence>MCDPIQELSNLGGYAEDFARGANDAIDSGIRGVGGSIEEAAPYIIAAVAMYYGIPAGEVGAAEIAGAAEAGAITAEQVATANASIGMAGEAASGVMATAGEIAAAQGGVAGLGTAAGIAEQFTLPGNVMNIASSQPGVWDQFVNSLSTPAGVASALKTGAGLTGLFSGINSIRNPGISPQSAQTMADPFAPSRQQYINQLNAVMANPSLTMSQPGYQFQFQEGLQGLNRNLAKRGMGTGTPGQPGVPAAGGAGMAQQRYGQQYAQTSYNDYVNQLAGLAGAKQNPSAGATAGLNAQEQAQKQAQKGWGALGESAGALSTLFGGPQTGKVQTTGTTSPVGGYSGWGSADMGSQDIPSWNTPASVPNIPTAPSDWQTADMGSQDVSPWWSNWD</sequence>
<dbReference type="EMBL" id="LR797044">
    <property type="protein sequence ID" value="CAB4182643.1"/>
    <property type="molecule type" value="Genomic_DNA"/>
</dbReference>
<evidence type="ECO:0000313" key="6">
    <source>
        <dbReference type="EMBL" id="CAB4197338.1"/>
    </source>
</evidence>
<feature type="compositionally biased region" description="Polar residues" evidence="1">
    <location>
        <begin position="327"/>
        <end position="337"/>
    </location>
</feature>
<proteinExistence type="predicted"/>
<feature type="compositionally biased region" description="Polar residues" evidence="1">
    <location>
        <begin position="371"/>
        <end position="391"/>
    </location>
</feature>
<organism evidence="6">
    <name type="scientific">uncultured Caudovirales phage</name>
    <dbReference type="NCBI Taxonomy" id="2100421"/>
    <lineage>
        <taxon>Viruses</taxon>
        <taxon>Duplodnaviria</taxon>
        <taxon>Heunggongvirae</taxon>
        <taxon>Uroviricota</taxon>
        <taxon>Caudoviricetes</taxon>
        <taxon>Peduoviridae</taxon>
        <taxon>Maltschvirus</taxon>
        <taxon>Maltschvirus maltsch</taxon>
    </lineage>
</organism>